<accession>A0A0G1NAW3</accession>
<evidence type="ECO:0008006" key="4">
    <source>
        <dbReference type="Google" id="ProtNLM"/>
    </source>
</evidence>
<dbReference type="InterPro" id="IPR005754">
    <property type="entry name" value="Sortase"/>
</dbReference>
<dbReference type="Gene3D" id="2.40.260.10">
    <property type="entry name" value="Sortase"/>
    <property type="match status" value="1"/>
</dbReference>
<evidence type="ECO:0000313" key="2">
    <source>
        <dbReference type="EMBL" id="KKT90237.1"/>
    </source>
</evidence>
<dbReference type="AlphaFoldDB" id="A0A0G1NAW3"/>
<name>A0A0G1NAW3_9BACT</name>
<dbReference type="NCBIfam" id="TIGR01076">
    <property type="entry name" value="sortase_fam"/>
    <property type="match status" value="1"/>
</dbReference>
<gene>
    <name evidence="2" type="ORF">UW90_C0004G0042</name>
</gene>
<evidence type="ECO:0000313" key="3">
    <source>
        <dbReference type="Proteomes" id="UP000034368"/>
    </source>
</evidence>
<dbReference type="Proteomes" id="UP000034368">
    <property type="component" value="Unassembled WGS sequence"/>
</dbReference>
<sequence length="208" mass="22499">MVFLASFLTLFFIFNFQEIFASISGSVETEQEKNERLTAQFRQMYGYSSHPEMVMQAMAPTPHSLPVAQSVTSQDELYIPKLGVKVPIIVGSSPDSRRILDELQRGVVLYPGSAAPGTNGTSVIIGHSSSTIPNKFGRVFAGLGKLNNGDVVVLNHAGREYTYTVNTKMTGSVDNIAQAGVSGDLILGTCWPIGTDKERILVTASLVR</sequence>
<dbReference type="GO" id="GO:0016787">
    <property type="term" value="F:hydrolase activity"/>
    <property type="evidence" value="ECO:0007669"/>
    <property type="project" value="UniProtKB-KW"/>
</dbReference>
<evidence type="ECO:0000256" key="1">
    <source>
        <dbReference type="ARBA" id="ARBA00022801"/>
    </source>
</evidence>
<comment type="caution">
    <text evidence="2">The sequence shown here is derived from an EMBL/GenBank/DDBJ whole genome shotgun (WGS) entry which is preliminary data.</text>
</comment>
<dbReference type="InterPro" id="IPR023365">
    <property type="entry name" value="Sortase_dom-sf"/>
</dbReference>
<organism evidence="2 3">
    <name type="scientific">Candidatus Yanofskybacteria bacterium GW2011_GWB1_45_11</name>
    <dbReference type="NCBI Taxonomy" id="1619026"/>
    <lineage>
        <taxon>Bacteria</taxon>
        <taxon>Candidatus Yanofskyibacteriota</taxon>
    </lineage>
</organism>
<dbReference type="EMBL" id="LCKD01000004">
    <property type="protein sequence ID" value="KKT90237.1"/>
    <property type="molecule type" value="Genomic_DNA"/>
</dbReference>
<keyword evidence="1" id="KW-0378">Hydrolase</keyword>
<dbReference type="Pfam" id="PF04203">
    <property type="entry name" value="Sortase"/>
    <property type="match status" value="1"/>
</dbReference>
<protein>
    <recommendedName>
        <fullName evidence="4">Sortase family protein</fullName>
    </recommendedName>
</protein>
<dbReference type="SUPFAM" id="SSF63817">
    <property type="entry name" value="Sortase"/>
    <property type="match status" value="1"/>
</dbReference>
<reference evidence="2 3" key="1">
    <citation type="journal article" date="2015" name="Nature">
        <title>rRNA introns, odd ribosomes, and small enigmatic genomes across a large radiation of phyla.</title>
        <authorList>
            <person name="Brown C.T."/>
            <person name="Hug L.A."/>
            <person name="Thomas B.C."/>
            <person name="Sharon I."/>
            <person name="Castelle C.J."/>
            <person name="Singh A."/>
            <person name="Wilkins M.J."/>
            <person name="Williams K.H."/>
            <person name="Banfield J.F."/>
        </authorList>
    </citation>
    <scope>NUCLEOTIDE SEQUENCE [LARGE SCALE GENOMIC DNA]</scope>
</reference>
<proteinExistence type="predicted"/>